<dbReference type="AlphaFoldDB" id="A0A0A9ASX6"/>
<reference evidence="1" key="2">
    <citation type="journal article" date="2015" name="Data Brief">
        <title>Shoot transcriptome of the giant reed, Arundo donax.</title>
        <authorList>
            <person name="Barrero R.A."/>
            <person name="Guerrero F.D."/>
            <person name="Moolhuijzen P."/>
            <person name="Goolsby J.A."/>
            <person name="Tidwell J."/>
            <person name="Bellgard S.E."/>
            <person name="Bellgard M.I."/>
        </authorList>
    </citation>
    <scope>NUCLEOTIDE SEQUENCE</scope>
    <source>
        <tissue evidence="1">Shoot tissue taken approximately 20 cm above the soil surface</tissue>
    </source>
</reference>
<accession>A0A0A9ASX6</accession>
<reference evidence="1" key="1">
    <citation type="submission" date="2014-09" db="EMBL/GenBank/DDBJ databases">
        <authorList>
            <person name="Magalhaes I.L.F."/>
            <person name="Oliveira U."/>
            <person name="Santos F.R."/>
            <person name="Vidigal T.H.D.A."/>
            <person name="Brescovit A.D."/>
            <person name="Santos A.J."/>
        </authorList>
    </citation>
    <scope>NUCLEOTIDE SEQUENCE</scope>
    <source>
        <tissue evidence="1">Shoot tissue taken approximately 20 cm above the soil surface</tissue>
    </source>
</reference>
<protein>
    <submittedName>
        <fullName evidence="1">Uncharacterized protein</fullName>
    </submittedName>
</protein>
<organism evidence="1">
    <name type="scientific">Arundo donax</name>
    <name type="common">Giant reed</name>
    <name type="synonym">Donax arundinaceus</name>
    <dbReference type="NCBI Taxonomy" id="35708"/>
    <lineage>
        <taxon>Eukaryota</taxon>
        <taxon>Viridiplantae</taxon>
        <taxon>Streptophyta</taxon>
        <taxon>Embryophyta</taxon>
        <taxon>Tracheophyta</taxon>
        <taxon>Spermatophyta</taxon>
        <taxon>Magnoliopsida</taxon>
        <taxon>Liliopsida</taxon>
        <taxon>Poales</taxon>
        <taxon>Poaceae</taxon>
        <taxon>PACMAD clade</taxon>
        <taxon>Arundinoideae</taxon>
        <taxon>Arundineae</taxon>
        <taxon>Arundo</taxon>
    </lineage>
</organism>
<name>A0A0A9ASX6_ARUDO</name>
<evidence type="ECO:0000313" key="1">
    <source>
        <dbReference type="EMBL" id="JAD54859.1"/>
    </source>
</evidence>
<dbReference type="EMBL" id="GBRH01243036">
    <property type="protein sequence ID" value="JAD54859.1"/>
    <property type="molecule type" value="Transcribed_RNA"/>
</dbReference>
<sequence length="30" mass="3892">MFILCNCWLSYQNVFIHRRLLFFFSLIYRF</sequence>
<proteinExistence type="predicted"/>